<comment type="caution">
    <text evidence="1">The sequence shown here is derived from an EMBL/GenBank/DDBJ whole genome shotgun (WGS) entry which is preliminary data.</text>
</comment>
<gene>
    <name evidence="1" type="ORF">BJ138DRAFT_1152434</name>
</gene>
<evidence type="ECO:0000313" key="2">
    <source>
        <dbReference type="Proteomes" id="UP000790377"/>
    </source>
</evidence>
<keyword evidence="2" id="KW-1185">Reference proteome</keyword>
<accession>A0ACB8ABZ7</accession>
<evidence type="ECO:0000313" key="1">
    <source>
        <dbReference type="EMBL" id="KAH7910653.1"/>
    </source>
</evidence>
<dbReference type="Proteomes" id="UP000790377">
    <property type="component" value="Unassembled WGS sequence"/>
</dbReference>
<dbReference type="EMBL" id="MU267705">
    <property type="protein sequence ID" value="KAH7910653.1"/>
    <property type="molecule type" value="Genomic_DNA"/>
</dbReference>
<protein>
    <submittedName>
        <fullName evidence="1">Uncharacterized protein</fullName>
    </submittedName>
</protein>
<proteinExistence type="predicted"/>
<reference evidence="1" key="1">
    <citation type="journal article" date="2021" name="New Phytol.">
        <title>Evolutionary innovations through gain and loss of genes in the ectomycorrhizal Boletales.</title>
        <authorList>
            <person name="Wu G."/>
            <person name="Miyauchi S."/>
            <person name="Morin E."/>
            <person name="Kuo A."/>
            <person name="Drula E."/>
            <person name="Varga T."/>
            <person name="Kohler A."/>
            <person name="Feng B."/>
            <person name="Cao Y."/>
            <person name="Lipzen A."/>
            <person name="Daum C."/>
            <person name="Hundley H."/>
            <person name="Pangilinan J."/>
            <person name="Johnson J."/>
            <person name="Barry K."/>
            <person name="LaButti K."/>
            <person name="Ng V."/>
            <person name="Ahrendt S."/>
            <person name="Min B."/>
            <person name="Choi I.G."/>
            <person name="Park H."/>
            <person name="Plett J.M."/>
            <person name="Magnuson J."/>
            <person name="Spatafora J.W."/>
            <person name="Nagy L.G."/>
            <person name="Henrissat B."/>
            <person name="Grigoriev I.V."/>
            <person name="Yang Z.L."/>
            <person name="Xu J."/>
            <person name="Martin F.M."/>
        </authorList>
    </citation>
    <scope>NUCLEOTIDE SEQUENCE</scope>
    <source>
        <strain evidence="1">ATCC 28755</strain>
    </source>
</reference>
<name>A0ACB8ABZ7_9AGAM</name>
<organism evidence="1 2">
    <name type="scientific">Hygrophoropsis aurantiaca</name>
    <dbReference type="NCBI Taxonomy" id="72124"/>
    <lineage>
        <taxon>Eukaryota</taxon>
        <taxon>Fungi</taxon>
        <taxon>Dikarya</taxon>
        <taxon>Basidiomycota</taxon>
        <taxon>Agaricomycotina</taxon>
        <taxon>Agaricomycetes</taxon>
        <taxon>Agaricomycetidae</taxon>
        <taxon>Boletales</taxon>
        <taxon>Coniophorineae</taxon>
        <taxon>Hygrophoropsidaceae</taxon>
        <taxon>Hygrophoropsis</taxon>
    </lineage>
</organism>
<sequence length="642" mass="70727">MTQCPECGAESVWNEDICSSICVQCGTLSDPSQSLLDSHTEHTDNSAHRYQTWLTSSAATLKSIRSQNNWNLAGQGKEVRERNNAIAMSTFITSVLARLNSPGLSPRAETLFTQAMTAAKYRWGRKAKLAAGASIAIALREAHKSDSLRDIAFLLDDSPVSLSRAFLAVVSLLQLDLESTDPTVHLPVLQAHLEPILRAQTSSLPADLIAILKPLRIHSAIHTAISMSGFVSRHTPALPITQLPTAPTACALLILGLEAEMRKPLPHIGELADALASRFGLGRGVVTARYKILYDLVEEWIREVPWLDQFVYKDKGRGKNARSRVSKRTIVARGLLDVIQFREEIWKKKVNVHARPSVVIEVDPTEHEDTEDEDGFHFPGASSAIVRVASSDNSLSTPFRKKLKTKHETMDDASQFLLNPLSASLPAINFPPFTHGMSSSSFLSPQERSYSNEADTPSIPLTSYILTCSPAALSRQAAPTRLELLTIDRGGSTTHHIDDEELFENGELEGILRTEQEREALRPLFTLEWGESARPSGEDSKSIAQHTHLKEKGTEISETSGRVDMKALARILRGEGHSDDEKSDVDEEDLESNADSLPPLPASFKGSNAPDSVEDVEAWRPLSPDNAFSGRYNSIDRYDEEY</sequence>